<dbReference type="AlphaFoldDB" id="A0AAX4HMM7"/>
<dbReference type="EMBL" id="CP139487">
    <property type="protein sequence ID" value="WPU64543.1"/>
    <property type="molecule type" value="Genomic_DNA"/>
</dbReference>
<feature type="domain" description="CENP-V/GFA" evidence="4">
    <location>
        <begin position="3"/>
        <end position="115"/>
    </location>
</feature>
<accession>A0AAX4HMM7</accession>
<dbReference type="KEGG" id="psti:SOO65_17765"/>
<dbReference type="GO" id="GO:0016846">
    <property type="term" value="F:carbon-sulfur lyase activity"/>
    <property type="evidence" value="ECO:0007669"/>
    <property type="project" value="InterPro"/>
</dbReference>
<evidence type="ECO:0000256" key="2">
    <source>
        <dbReference type="ARBA" id="ARBA00022723"/>
    </source>
</evidence>
<dbReference type="PROSITE" id="PS51891">
    <property type="entry name" value="CENP_V_GFA"/>
    <property type="match status" value="1"/>
</dbReference>
<comment type="similarity">
    <text evidence="1">Belongs to the Gfa family.</text>
</comment>
<gene>
    <name evidence="5" type="ORF">SOO65_17765</name>
</gene>
<keyword evidence="2" id="KW-0479">Metal-binding</keyword>
<dbReference type="InterPro" id="IPR006913">
    <property type="entry name" value="CENP-V/GFA"/>
</dbReference>
<protein>
    <submittedName>
        <fullName evidence="5">GFA family protein</fullName>
    </submittedName>
</protein>
<dbReference type="Pfam" id="PF04828">
    <property type="entry name" value="GFA"/>
    <property type="match status" value="1"/>
</dbReference>
<evidence type="ECO:0000256" key="3">
    <source>
        <dbReference type="ARBA" id="ARBA00022833"/>
    </source>
</evidence>
<sequence>MIYQGGCHCGNIRYEVEANIDSGITCNCSICSKKGHILAFAPESHFKLLKGETSLSDYQFNKKTIHHLFCKNCGVSSFGRGTMPDGTKMVSINVRCLEEFDFKNLPVTEFDGKSH</sequence>
<dbReference type="Proteomes" id="UP001324634">
    <property type="component" value="Chromosome"/>
</dbReference>
<organism evidence="5 6">
    <name type="scientific">Peredibacter starrii</name>
    <dbReference type="NCBI Taxonomy" id="28202"/>
    <lineage>
        <taxon>Bacteria</taxon>
        <taxon>Pseudomonadati</taxon>
        <taxon>Bdellovibrionota</taxon>
        <taxon>Bacteriovoracia</taxon>
        <taxon>Bacteriovoracales</taxon>
        <taxon>Bacteriovoracaceae</taxon>
        <taxon>Peredibacter</taxon>
    </lineage>
</organism>
<name>A0AAX4HMM7_9BACT</name>
<dbReference type="GO" id="GO:0046872">
    <property type="term" value="F:metal ion binding"/>
    <property type="evidence" value="ECO:0007669"/>
    <property type="project" value="UniProtKB-KW"/>
</dbReference>
<evidence type="ECO:0000259" key="4">
    <source>
        <dbReference type="PROSITE" id="PS51891"/>
    </source>
</evidence>
<keyword evidence="3" id="KW-0862">Zinc</keyword>
<dbReference type="SUPFAM" id="SSF51316">
    <property type="entry name" value="Mss4-like"/>
    <property type="match status" value="1"/>
</dbReference>
<evidence type="ECO:0000313" key="6">
    <source>
        <dbReference type="Proteomes" id="UP001324634"/>
    </source>
</evidence>
<reference evidence="5 6" key="1">
    <citation type="submission" date="2023-11" db="EMBL/GenBank/DDBJ databases">
        <title>Peredibacter starrii A3.12.</title>
        <authorList>
            <person name="Mitchell R.J."/>
        </authorList>
    </citation>
    <scope>NUCLEOTIDE SEQUENCE [LARGE SCALE GENOMIC DNA]</scope>
    <source>
        <strain evidence="5 6">A3.12</strain>
    </source>
</reference>
<evidence type="ECO:0000256" key="1">
    <source>
        <dbReference type="ARBA" id="ARBA00005495"/>
    </source>
</evidence>
<keyword evidence="6" id="KW-1185">Reference proteome</keyword>
<dbReference type="InterPro" id="IPR052355">
    <property type="entry name" value="CENP-V-like"/>
</dbReference>
<dbReference type="InterPro" id="IPR011057">
    <property type="entry name" value="Mss4-like_sf"/>
</dbReference>
<proteinExistence type="inferred from homology"/>
<dbReference type="PANTHER" id="PTHR28620:SF1">
    <property type="entry name" value="CENP-V_GFA DOMAIN-CONTAINING PROTEIN"/>
    <property type="match status" value="1"/>
</dbReference>
<evidence type="ECO:0000313" key="5">
    <source>
        <dbReference type="EMBL" id="WPU64543.1"/>
    </source>
</evidence>
<dbReference type="Gene3D" id="2.170.150.70">
    <property type="match status" value="1"/>
</dbReference>
<dbReference type="PANTHER" id="PTHR28620">
    <property type="entry name" value="CENTROMERE PROTEIN V"/>
    <property type="match status" value="1"/>
</dbReference>
<dbReference type="RefSeq" id="WP_321393526.1">
    <property type="nucleotide sequence ID" value="NZ_CP139487.1"/>
</dbReference>